<dbReference type="AlphaFoldDB" id="A0A2W4RR78"/>
<accession>A0A2W4RR78</accession>
<keyword evidence="1" id="KW-0472">Membrane</keyword>
<proteinExistence type="predicted"/>
<keyword evidence="1" id="KW-1133">Transmembrane helix</keyword>
<sequence length="84" mass="9454">MGELVSNGLRLFQQKTYLAGLQFVTAFSISISYLMYIHVGKGMPTYCVTRVVGRQPLAAKDKQSNQSTLKTLYEQANFRMNGSR</sequence>
<organism evidence="2 3">
    <name type="scientific">Candidatus Methylumidiphilus alinenensis</name>
    <dbReference type="NCBI Taxonomy" id="2202197"/>
    <lineage>
        <taxon>Bacteria</taxon>
        <taxon>Pseudomonadati</taxon>
        <taxon>Pseudomonadota</taxon>
        <taxon>Gammaproteobacteria</taxon>
        <taxon>Methylococcales</taxon>
        <taxon>Candidatus Methylumidiphilus</taxon>
    </lineage>
</organism>
<name>A0A2W4RR78_9GAMM</name>
<comment type="caution">
    <text evidence="2">The sequence shown here is derived from an EMBL/GenBank/DDBJ whole genome shotgun (WGS) entry which is preliminary data.</text>
</comment>
<feature type="transmembrane region" description="Helical" evidence="1">
    <location>
        <begin position="16"/>
        <end position="36"/>
    </location>
</feature>
<evidence type="ECO:0000256" key="1">
    <source>
        <dbReference type="SAM" id="Phobius"/>
    </source>
</evidence>
<keyword evidence="1" id="KW-0812">Transmembrane</keyword>
<gene>
    <name evidence="2" type="ORF">DM484_03560</name>
</gene>
<evidence type="ECO:0000313" key="2">
    <source>
        <dbReference type="EMBL" id="PZN83939.1"/>
    </source>
</evidence>
<dbReference type="Proteomes" id="UP000249396">
    <property type="component" value="Unassembled WGS sequence"/>
</dbReference>
<dbReference type="EMBL" id="QJPH01000171">
    <property type="protein sequence ID" value="PZN83939.1"/>
    <property type="molecule type" value="Genomic_DNA"/>
</dbReference>
<reference evidence="2 3" key="1">
    <citation type="journal article" date="2018" name="Aquat. Microb. Ecol.">
        <title>Gammaproteobacterial methanotrophs dominate.</title>
        <authorList>
            <person name="Rissanen A.J."/>
            <person name="Saarenheimo J."/>
            <person name="Tiirola M."/>
            <person name="Peura S."/>
            <person name="Aalto S.L."/>
            <person name="Karvinen A."/>
            <person name="Nykanen H."/>
        </authorList>
    </citation>
    <scope>NUCLEOTIDE SEQUENCE [LARGE SCALE GENOMIC DNA]</scope>
    <source>
        <strain evidence="2">AMbin10</strain>
    </source>
</reference>
<evidence type="ECO:0000313" key="3">
    <source>
        <dbReference type="Proteomes" id="UP000249396"/>
    </source>
</evidence>
<protein>
    <submittedName>
        <fullName evidence="2">Uncharacterized protein</fullName>
    </submittedName>
</protein>